<accession>A0AAD5U9N8</accession>
<dbReference type="CDD" id="cd03244">
    <property type="entry name" value="ABCC_MRP_domain2"/>
    <property type="match status" value="2"/>
</dbReference>
<keyword evidence="4" id="KW-0677">Repeat</keyword>
<dbReference type="AlphaFoldDB" id="A0AAD5U9N8"/>
<feature type="transmembrane region" description="Helical" evidence="9">
    <location>
        <begin position="723"/>
        <end position="754"/>
    </location>
</feature>
<dbReference type="GO" id="GO:0140359">
    <property type="term" value="F:ABC-type transporter activity"/>
    <property type="evidence" value="ECO:0007669"/>
    <property type="project" value="InterPro"/>
</dbReference>
<dbReference type="PROSITE" id="PS50929">
    <property type="entry name" value="ABC_TM1F"/>
    <property type="match status" value="2"/>
</dbReference>
<feature type="transmembrane region" description="Helical" evidence="9">
    <location>
        <begin position="96"/>
        <end position="127"/>
    </location>
</feature>
<dbReference type="EMBL" id="JADGKB010000181">
    <property type="protein sequence ID" value="KAJ3251482.1"/>
    <property type="molecule type" value="Genomic_DNA"/>
</dbReference>
<dbReference type="InterPro" id="IPR003439">
    <property type="entry name" value="ABC_transporter-like_ATP-bd"/>
</dbReference>
<dbReference type="InterPro" id="IPR027417">
    <property type="entry name" value="P-loop_NTPase"/>
</dbReference>
<evidence type="ECO:0000256" key="6">
    <source>
        <dbReference type="ARBA" id="ARBA00022840"/>
    </source>
</evidence>
<feature type="domain" description="ABC transmembrane type-1" evidence="11">
    <location>
        <begin position="1"/>
        <end position="252"/>
    </location>
</feature>
<evidence type="ECO:0000256" key="3">
    <source>
        <dbReference type="ARBA" id="ARBA00022692"/>
    </source>
</evidence>
<proteinExistence type="predicted"/>
<dbReference type="GO" id="GO:0005524">
    <property type="term" value="F:ATP binding"/>
    <property type="evidence" value="ECO:0007669"/>
    <property type="project" value="UniProtKB-KW"/>
</dbReference>
<comment type="subcellular location">
    <subcellularLocation>
        <location evidence="1">Membrane</location>
        <topology evidence="1">Multi-pass membrane protein</topology>
    </subcellularLocation>
</comment>
<dbReference type="SUPFAM" id="SSF52540">
    <property type="entry name" value="P-loop containing nucleoside triphosphate hydrolases"/>
    <property type="match status" value="2"/>
</dbReference>
<keyword evidence="2" id="KW-0813">Transport</keyword>
<evidence type="ECO:0000259" key="10">
    <source>
        <dbReference type="PROSITE" id="PS50893"/>
    </source>
</evidence>
<dbReference type="Proteomes" id="UP001210925">
    <property type="component" value="Unassembled WGS sequence"/>
</dbReference>
<keyword evidence="13" id="KW-1185">Reference proteome</keyword>
<feature type="transmembrane region" description="Helical" evidence="9">
    <location>
        <begin position="12"/>
        <end position="39"/>
    </location>
</feature>
<dbReference type="PROSITE" id="PS50893">
    <property type="entry name" value="ABC_TRANSPORTER_2"/>
    <property type="match status" value="2"/>
</dbReference>
<feature type="domain" description="ABC transmembrane type-1" evidence="11">
    <location>
        <begin position="570"/>
        <end position="879"/>
    </location>
</feature>
<sequence>MQSLDTSNDAIYFISIYALIGISVVLASDLESIVTYIGAYKASLSLHSKLLHRVLQAPLRFFETTPVGRILNRFSKDLDFIDSAVMDMLHFFLDRLFNTIIIIIVVGTISPAFLLAIPPIAVAFVLITQKYLRTSRELKRLESVTTSPTYAQFSETLNGTSTIRAYGAEERFSSMIRKKVDDNHKPYYHVWAANRWLCLRTDMMSTFIILAAGLAVVLSDIPAGWAAMCITYALEFSRSLLLCVRLQAEVEMAMNSVERVEEYCKIEQEPPAIVEGNRPDPNWPSKGAVQVKGLCVKYAPALPNVLNGVSFNIKPREKVAVVGRTGAGKSTLSLAFFRIIPLSGGSITIDGIDISSIGLYDLRSRLTIIPQDPVLFTGTLRSNLDPLEQNDDQTLWEALKRVHFLESMQSTSNEGLFVSQETLETEVLDSSVTLDYAVTENGGNFSQGQRQLLCLARSLIQRNKVIFLDEATASVDNETDAKIQTTIRSEFADSTIICIAHRLRTVIDYDKVLVLDKGQVLEIEESEVSVITAAGNGTTLVEDEEKATGAVEFDIYYAYFKATGGTKMFVVFLAAFLFYVGLKVFNDWWLKHWTDSNLCHTDMNTIQKLVYSTDILTFQTAYTIPDQMQSLDTSNDAIYFISIYALIGISVVLASDLESIVTYIGAYKASLSLHSKLLHRVLQAPLRFFETTPVGRILNRFSKDLDFIDSAVMDMLHFFLDRLFNTIIIIIVVGTISPAFLLAIPPIAVAFVLITQKYLRTSRELKRLESVTTSPTYAQFSETLNGTSTIRAYGAEERFSSMIRKKVDDNHKPYYHVWAANRWLCLRTDMMSTFIILAAGLAVVLSDIPAGWAAMCITYALEFSRSLLLCVRLQAEVEMAMNSVERVEEYCKIEQEPPAIVEGNRPDPNWPSKGAVQVKGLCVKYAPALPNVLNGVSFNIKPREKVAVVGRTGAGKSTLSLAFFRIIPLSGGSITIDGIDISSIGLYDLRSRLTIIPQDPVLFTGTLRSNLDPLEQNDDQTLWEALKRVHFLESMQSTSNEGLFVSQETLETEVLDSSVTLDYAVTENGGNFSQGQRQLLCLARSLIQRNKVIFLDEATASVDNETDAKIQTTIRSEFADSTIICIAHRLRTVIDYDKVLVLDKGQVLEYGSPLDLIQDSKVGVFRSMCEETGEFEELLEMAKDAQASRRHSGP</sequence>
<dbReference type="GO" id="GO:0016887">
    <property type="term" value="F:ATP hydrolysis activity"/>
    <property type="evidence" value="ECO:0007669"/>
    <property type="project" value="InterPro"/>
</dbReference>
<dbReference type="PANTHER" id="PTHR24223:SF353">
    <property type="entry name" value="ABC TRANSPORTER ATP-BINDING PROTEIN_PERMEASE VMR1-RELATED"/>
    <property type="match status" value="1"/>
</dbReference>
<dbReference type="GO" id="GO:0016020">
    <property type="term" value="C:membrane"/>
    <property type="evidence" value="ECO:0007669"/>
    <property type="project" value="UniProtKB-SubCell"/>
</dbReference>
<dbReference type="PANTHER" id="PTHR24223">
    <property type="entry name" value="ATP-BINDING CASSETTE SUB-FAMILY C"/>
    <property type="match status" value="1"/>
</dbReference>
<dbReference type="Gene3D" id="3.40.50.300">
    <property type="entry name" value="P-loop containing nucleotide triphosphate hydrolases"/>
    <property type="match status" value="2"/>
</dbReference>
<reference evidence="12" key="1">
    <citation type="submission" date="2020-05" db="EMBL/GenBank/DDBJ databases">
        <title>Phylogenomic resolution of chytrid fungi.</title>
        <authorList>
            <person name="Stajich J.E."/>
            <person name="Amses K."/>
            <person name="Simmons R."/>
            <person name="Seto K."/>
            <person name="Myers J."/>
            <person name="Bonds A."/>
            <person name="Quandt C.A."/>
            <person name="Barry K."/>
            <person name="Liu P."/>
            <person name="Grigoriev I."/>
            <person name="Longcore J.E."/>
            <person name="James T.Y."/>
        </authorList>
    </citation>
    <scope>NUCLEOTIDE SEQUENCE</scope>
    <source>
        <strain evidence="12">PLAUS21</strain>
    </source>
</reference>
<organism evidence="12 13">
    <name type="scientific">Boothiomyces macroporosus</name>
    <dbReference type="NCBI Taxonomy" id="261099"/>
    <lineage>
        <taxon>Eukaryota</taxon>
        <taxon>Fungi</taxon>
        <taxon>Fungi incertae sedis</taxon>
        <taxon>Chytridiomycota</taxon>
        <taxon>Chytridiomycota incertae sedis</taxon>
        <taxon>Chytridiomycetes</taxon>
        <taxon>Rhizophydiales</taxon>
        <taxon>Terramycetaceae</taxon>
        <taxon>Boothiomyces</taxon>
    </lineage>
</organism>
<dbReference type="SMART" id="SM00382">
    <property type="entry name" value="AAA"/>
    <property type="match status" value="2"/>
</dbReference>
<dbReference type="Pfam" id="PF00664">
    <property type="entry name" value="ABC_membrane"/>
    <property type="match status" value="2"/>
</dbReference>
<feature type="transmembrane region" description="Helical" evidence="9">
    <location>
        <begin position="207"/>
        <end position="234"/>
    </location>
</feature>
<evidence type="ECO:0000313" key="13">
    <source>
        <dbReference type="Proteomes" id="UP001210925"/>
    </source>
</evidence>
<evidence type="ECO:0008006" key="14">
    <source>
        <dbReference type="Google" id="ProtNLM"/>
    </source>
</evidence>
<feature type="transmembrane region" description="Helical" evidence="9">
    <location>
        <begin position="637"/>
        <end position="655"/>
    </location>
</feature>
<evidence type="ECO:0000256" key="9">
    <source>
        <dbReference type="SAM" id="Phobius"/>
    </source>
</evidence>
<dbReference type="Pfam" id="PF00005">
    <property type="entry name" value="ABC_tran"/>
    <property type="match status" value="2"/>
</dbReference>
<dbReference type="FunFam" id="1.20.1560.10:FF:000013">
    <property type="entry name" value="ABC transporter C family member 2"/>
    <property type="match status" value="2"/>
</dbReference>
<feature type="domain" description="ABC transporter" evidence="10">
    <location>
        <begin position="916"/>
        <end position="1169"/>
    </location>
</feature>
<keyword evidence="7 9" id="KW-1133">Transmembrane helix</keyword>
<keyword evidence="8 9" id="KW-0472">Membrane</keyword>
<name>A0AAD5U9N8_9FUNG</name>
<keyword evidence="3 9" id="KW-0812">Transmembrane</keyword>
<comment type="caution">
    <text evidence="12">The sequence shown here is derived from an EMBL/GenBank/DDBJ whole genome shotgun (WGS) entry which is preliminary data.</text>
</comment>
<evidence type="ECO:0000256" key="7">
    <source>
        <dbReference type="ARBA" id="ARBA00022989"/>
    </source>
</evidence>
<evidence type="ECO:0000256" key="2">
    <source>
        <dbReference type="ARBA" id="ARBA00022448"/>
    </source>
</evidence>
<feature type="transmembrane region" description="Helical" evidence="9">
    <location>
        <begin position="834"/>
        <end position="861"/>
    </location>
</feature>
<dbReference type="InterPro" id="IPR036640">
    <property type="entry name" value="ABC1_TM_sf"/>
</dbReference>
<keyword evidence="6" id="KW-0067">ATP-binding</keyword>
<evidence type="ECO:0000256" key="8">
    <source>
        <dbReference type="ARBA" id="ARBA00023136"/>
    </source>
</evidence>
<dbReference type="InterPro" id="IPR011527">
    <property type="entry name" value="ABC1_TM_dom"/>
</dbReference>
<keyword evidence="5" id="KW-0547">Nucleotide-binding</keyword>
<gene>
    <name evidence="12" type="ORF">HK103_002386</name>
</gene>
<dbReference type="InterPro" id="IPR003593">
    <property type="entry name" value="AAA+_ATPase"/>
</dbReference>
<dbReference type="InterPro" id="IPR017871">
    <property type="entry name" value="ABC_transporter-like_CS"/>
</dbReference>
<dbReference type="InterPro" id="IPR050173">
    <property type="entry name" value="ABC_transporter_C-like"/>
</dbReference>
<dbReference type="Gene3D" id="1.20.1560.10">
    <property type="entry name" value="ABC transporter type 1, transmembrane domain"/>
    <property type="match status" value="2"/>
</dbReference>
<dbReference type="PROSITE" id="PS00211">
    <property type="entry name" value="ABC_TRANSPORTER_1"/>
    <property type="match status" value="2"/>
</dbReference>
<evidence type="ECO:0000256" key="5">
    <source>
        <dbReference type="ARBA" id="ARBA00022741"/>
    </source>
</evidence>
<feature type="domain" description="ABC transporter" evidence="10">
    <location>
        <begin position="289"/>
        <end position="542"/>
    </location>
</feature>
<evidence type="ECO:0000313" key="12">
    <source>
        <dbReference type="EMBL" id="KAJ3251482.1"/>
    </source>
</evidence>
<dbReference type="FunFam" id="3.40.50.300:FF:000565">
    <property type="entry name" value="ABC bile acid transporter"/>
    <property type="match status" value="2"/>
</dbReference>
<evidence type="ECO:0000256" key="1">
    <source>
        <dbReference type="ARBA" id="ARBA00004141"/>
    </source>
</evidence>
<evidence type="ECO:0000256" key="4">
    <source>
        <dbReference type="ARBA" id="ARBA00022737"/>
    </source>
</evidence>
<protein>
    <recommendedName>
        <fullName evidence="14">P-loop containing nucleoside triphosphate hydrolase protein</fullName>
    </recommendedName>
</protein>
<feature type="transmembrane region" description="Helical" evidence="9">
    <location>
        <begin position="568"/>
        <end position="585"/>
    </location>
</feature>
<evidence type="ECO:0000259" key="11">
    <source>
        <dbReference type="PROSITE" id="PS50929"/>
    </source>
</evidence>
<dbReference type="CDD" id="cd18604">
    <property type="entry name" value="ABC_6TM_VMR1_D2_like"/>
    <property type="match status" value="2"/>
</dbReference>
<dbReference type="SUPFAM" id="SSF90123">
    <property type="entry name" value="ABC transporter transmembrane region"/>
    <property type="match status" value="2"/>
</dbReference>